<dbReference type="PANTHER" id="PTHR41317:SF1">
    <property type="entry name" value="PD-(D_E)XK NUCLEASE FAMILY TRANSPOSASE"/>
    <property type="match status" value="1"/>
</dbReference>
<dbReference type="NCBIfam" id="TIGR01784">
    <property type="entry name" value="T_den_put_tspse"/>
    <property type="match status" value="1"/>
</dbReference>
<reference evidence="1 2" key="1">
    <citation type="submission" date="2018-06" db="EMBL/GenBank/DDBJ databases">
        <title>Nitrincola tibetense sp. nov., isolated from Lake XuguoCo on Tibetan Plateau.</title>
        <authorList>
            <person name="Xing P."/>
        </authorList>
    </citation>
    <scope>NUCLEOTIDE SEQUENCE [LARGE SCALE GENOMIC DNA]</scope>
    <source>
        <strain evidence="2">xg18</strain>
    </source>
</reference>
<dbReference type="InterPro" id="IPR010106">
    <property type="entry name" value="RpnA"/>
</dbReference>
<dbReference type="EMBL" id="QKRX01000019">
    <property type="protein sequence ID" value="RAU16664.1"/>
    <property type="molecule type" value="Genomic_DNA"/>
</dbReference>
<sequence>MQKFDLLDPRNDYVFKRIFAEAPDLLVHLINDVRPDLPSITSVEVLNPSINPAELTGKYIILDVLAQDAENNRYNIEMQVRRYNAWGKRSAYYLARMLSEQLDAGMDYAKLQAAVGIHLLDFDLFIDNETQQQQAVWRFEMRDEKQPDVRIGNELQVNLIELKKADRLELSSGSLRFWIEFLEHWQSLVQMVDIPYEPVRKAMERLKMISADEEERRLAFVRQRAMHDEATLLKEAREGGFEQGIQKGIEQGIEKGIAQGVEKGRQVQMRETALNLISMNVFTDAQIAQASGLCVDQVEQLRLKANH</sequence>
<evidence type="ECO:0000313" key="2">
    <source>
        <dbReference type="Proteomes" id="UP000250744"/>
    </source>
</evidence>
<gene>
    <name evidence="1" type="ORF">DN062_17080</name>
</gene>
<dbReference type="OrthoDB" id="6147274at2"/>
<dbReference type="PANTHER" id="PTHR41317">
    <property type="entry name" value="PD-(D_E)XK NUCLEASE FAMILY TRANSPOSASE"/>
    <property type="match status" value="1"/>
</dbReference>
<keyword evidence="2" id="KW-1185">Reference proteome</keyword>
<name>A0A364NHZ3_9GAMM</name>
<proteinExistence type="predicted"/>
<evidence type="ECO:0008006" key="3">
    <source>
        <dbReference type="Google" id="ProtNLM"/>
    </source>
</evidence>
<dbReference type="Proteomes" id="UP000250744">
    <property type="component" value="Unassembled WGS sequence"/>
</dbReference>
<dbReference type="RefSeq" id="WP_112160528.1">
    <property type="nucleotide sequence ID" value="NZ_QKRX01000019.1"/>
</dbReference>
<evidence type="ECO:0000313" key="1">
    <source>
        <dbReference type="EMBL" id="RAU16664.1"/>
    </source>
</evidence>
<protein>
    <recommendedName>
        <fullName evidence="3">Rpn family recombination-promoting nuclease/putative transposase</fullName>
    </recommendedName>
</protein>
<dbReference type="Pfam" id="PF12784">
    <property type="entry name" value="PDDEXK_2"/>
    <property type="match status" value="1"/>
</dbReference>
<dbReference type="AlphaFoldDB" id="A0A364NHZ3"/>
<organism evidence="1 2">
    <name type="scientific">Nitrincola tibetensis</name>
    <dbReference type="NCBI Taxonomy" id="2219697"/>
    <lineage>
        <taxon>Bacteria</taxon>
        <taxon>Pseudomonadati</taxon>
        <taxon>Pseudomonadota</taxon>
        <taxon>Gammaproteobacteria</taxon>
        <taxon>Oceanospirillales</taxon>
        <taxon>Oceanospirillaceae</taxon>
        <taxon>Nitrincola</taxon>
    </lineage>
</organism>
<accession>A0A364NHZ3</accession>
<comment type="caution">
    <text evidence="1">The sequence shown here is derived from an EMBL/GenBank/DDBJ whole genome shotgun (WGS) entry which is preliminary data.</text>
</comment>